<dbReference type="InterPro" id="IPR029028">
    <property type="entry name" value="Alpha/beta_knot_MTases"/>
</dbReference>
<dbReference type="Proteomes" id="UP000716906">
    <property type="component" value="Unassembled WGS sequence"/>
</dbReference>
<evidence type="ECO:0000259" key="4">
    <source>
        <dbReference type="Pfam" id="PF00588"/>
    </source>
</evidence>
<keyword evidence="3" id="KW-0808">Transferase</keyword>
<dbReference type="Pfam" id="PF22435">
    <property type="entry name" value="MRM3-like_sub_bind"/>
    <property type="match status" value="1"/>
</dbReference>
<dbReference type="PANTHER" id="PTHR43191">
    <property type="entry name" value="RRNA METHYLTRANSFERASE 3"/>
    <property type="match status" value="1"/>
</dbReference>
<dbReference type="InterPro" id="IPR051259">
    <property type="entry name" value="rRNA_Methyltransferase"/>
</dbReference>
<dbReference type="InterPro" id="IPR029026">
    <property type="entry name" value="tRNA_m1G_MTases_N"/>
</dbReference>
<dbReference type="RefSeq" id="WP_205156411.1">
    <property type="nucleotide sequence ID" value="NZ_JACLYY010000020.1"/>
</dbReference>
<evidence type="ECO:0000256" key="2">
    <source>
        <dbReference type="ARBA" id="ARBA00022603"/>
    </source>
</evidence>
<feature type="domain" description="MRM3-like substrate binding" evidence="5">
    <location>
        <begin position="7"/>
        <end position="94"/>
    </location>
</feature>
<dbReference type="InterPro" id="IPR053888">
    <property type="entry name" value="MRM3-like_sub_bind"/>
</dbReference>
<feature type="domain" description="tRNA/rRNA methyltransferase SpoU type" evidence="4">
    <location>
        <begin position="119"/>
        <end position="259"/>
    </location>
</feature>
<dbReference type="Pfam" id="PF00588">
    <property type="entry name" value="SpoU_methylase"/>
    <property type="match status" value="1"/>
</dbReference>
<comment type="caution">
    <text evidence="6">The sequence shown here is derived from an EMBL/GenBank/DDBJ whole genome shotgun (WGS) entry which is preliminary data.</text>
</comment>
<evidence type="ECO:0000256" key="1">
    <source>
        <dbReference type="ARBA" id="ARBA00007228"/>
    </source>
</evidence>
<dbReference type="GO" id="GO:0032259">
    <property type="term" value="P:methylation"/>
    <property type="evidence" value="ECO:0007669"/>
    <property type="project" value="UniProtKB-KW"/>
</dbReference>
<dbReference type="PANTHER" id="PTHR43191:SF2">
    <property type="entry name" value="RRNA METHYLTRANSFERASE 3, MITOCHONDRIAL"/>
    <property type="match status" value="1"/>
</dbReference>
<protein>
    <submittedName>
        <fullName evidence="6">RNA methyltransferase</fullName>
    </submittedName>
</protein>
<sequence length="275" mass="30838">MITSTANPKVKRLVTLRKKRRARDEEQVFLAEGLRMFREIPGEMLRELYVSETFYGRERELADRKAGQAGVRPEILSDHVFGYVSDTKTPQGVLCVAGRMPGVSREKLLRPDESGKMPLLMVLDNLQDPGNLGTIVRTGEGAGVTGIFLGRDCVDLYNPKTIRSTMGSIYRMPCLYVDDVPELLGQMKQEKIRTFAAHLEGKRAYDEEDYTGGCAFLMGNEGNGLRREVAELADTWIRIPMEGEVESLNVAIASTVLMFEAGRQRRIRDKSSIES</sequence>
<evidence type="ECO:0000313" key="7">
    <source>
        <dbReference type="Proteomes" id="UP000716906"/>
    </source>
</evidence>
<dbReference type="GO" id="GO:0008168">
    <property type="term" value="F:methyltransferase activity"/>
    <property type="evidence" value="ECO:0007669"/>
    <property type="project" value="UniProtKB-KW"/>
</dbReference>
<evidence type="ECO:0000256" key="3">
    <source>
        <dbReference type="ARBA" id="ARBA00022679"/>
    </source>
</evidence>
<keyword evidence="7" id="KW-1185">Reference proteome</keyword>
<organism evidence="6 7">
    <name type="scientific">Faecalicatena fissicatena</name>
    <dbReference type="NCBI Taxonomy" id="290055"/>
    <lineage>
        <taxon>Bacteria</taxon>
        <taxon>Bacillati</taxon>
        <taxon>Bacillota</taxon>
        <taxon>Clostridia</taxon>
        <taxon>Lachnospirales</taxon>
        <taxon>Lachnospiraceae</taxon>
        <taxon>Faecalicatena</taxon>
    </lineage>
</organism>
<proteinExistence type="inferred from homology"/>
<dbReference type="SUPFAM" id="SSF75217">
    <property type="entry name" value="alpha/beta knot"/>
    <property type="match status" value="1"/>
</dbReference>
<gene>
    <name evidence="6" type="ORF">H7U36_14645</name>
</gene>
<dbReference type="SUPFAM" id="SSF55315">
    <property type="entry name" value="L30e-like"/>
    <property type="match status" value="1"/>
</dbReference>
<dbReference type="Gene3D" id="3.30.1330.30">
    <property type="match status" value="1"/>
</dbReference>
<dbReference type="Gene3D" id="3.40.1280.10">
    <property type="match status" value="1"/>
</dbReference>
<accession>A0ABS2ECE5</accession>
<dbReference type="EMBL" id="JACLYY010000020">
    <property type="protein sequence ID" value="MBM6739323.1"/>
    <property type="molecule type" value="Genomic_DNA"/>
</dbReference>
<comment type="similarity">
    <text evidence="1">Belongs to the class IV-like SAM-binding methyltransferase superfamily. RNA methyltransferase TrmH family.</text>
</comment>
<evidence type="ECO:0000259" key="5">
    <source>
        <dbReference type="Pfam" id="PF22435"/>
    </source>
</evidence>
<dbReference type="CDD" id="cd18095">
    <property type="entry name" value="SpoU-like_rRNA-MTase"/>
    <property type="match status" value="1"/>
</dbReference>
<name>A0ABS2ECE5_9FIRM</name>
<evidence type="ECO:0000313" key="6">
    <source>
        <dbReference type="EMBL" id="MBM6739323.1"/>
    </source>
</evidence>
<reference evidence="6 7" key="1">
    <citation type="journal article" date="2021" name="Sci. Rep.">
        <title>The distribution of antibiotic resistance genes in chicken gut microbiota commensals.</title>
        <authorList>
            <person name="Juricova H."/>
            <person name="Matiasovicova J."/>
            <person name="Kubasova T."/>
            <person name="Cejkova D."/>
            <person name="Rychlik I."/>
        </authorList>
    </citation>
    <scope>NUCLEOTIDE SEQUENCE [LARGE SCALE GENOMIC DNA]</scope>
    <source>
        <strain evidence="6 7">An773</strain>
    </source>
</reference>
<keyword evidence="2 6" id="KW-0489">Methyltransferase</keyword>
<dbReference type="InterPro" id="IPR029064">
    <property type="entry name" value="Ribosomal_eL30-like_sf"/>
</dbReference>
<dbReference type="InterPro" id="IPR001537">
    <property type="entry name" value="SpoU_MeTrfase"/>
</dbReference>